<keyword evidence="1" id="KW-1133">Transmembrane helix</keyword>
<accession>A0A8S1YDK7</accession>
<dbReference type="OrthoDB" id="304752at2759"/>
<feature type="transmembrane region" description="Helical" evidence="1">
    <location>
        <begin position="396"/>
        <end position="418"/>
    </location>
</feature>
<dbReference type="EMBL" id="CAJJDP010000151">
    <property type="protein sequence ID" value="CAD8209922.1"/>
    <property type="molecule type" value="Genomic_DNA"/>
</dbReference>
<keyword evidence="3" id="KW-1185">Reference proteome</keyword>
<gene>
    <name evidence="2" type="ORF">POCTA_138.1.T1490047</name>
</gene>
<keyword evidence="1" id="KW-0472">Membrane</keyword>
<dbReference type="Proteomes" id="UP000683925">
    <property type="component" value="Unassembled WGS sequence"/>
</dbReference>
<proteinExistence type="predicted"/>
<keyword evidence="1" id="KW-0812">Transmembrane</keyword>
<dbReference type="AlphaFoldDB" id="A0A8S1YDK7"/>
<comment type="caution">
    <text evidence="2">The sequence shown here is derived from an EMBL/GenBank/DDBJ whole genome shotgun (WGS) entry which is preliminary data.</text>
</comment>
<protein>
    <submittedName>
        <fullName evidence="2">Uncharacterized protein</fullName>
    </submittedName>
</protein>
<name>A0A8S1YDK7_PAROT</name>
<evidence type="ECO:0000256" key="1">
    <source>
        <dbReference type="SAM" id="Phobius"/>
    </source>
</evidence>
<dbReference type="OMA" id="QNYLHEM"/>
<sequence length="530" mass="61993">MILNKLKNQPKWYLKKDWRIKTQILVAYLIVYLIIFTILTTAVMISQNYLHEMLTLFSHQVFLKQTKHSLQYQWVYKRGLEETLMQTAQQISFVRDFNQLFDSLLTNQTFKTKEHPMMCLNDPRQNDSYCYTSSVSCGIFGKPISNLKNLGVEDILQTTSVLTSFRYLLDGKSPIYYFNNNNITQLYCITLGLQFPKIFNPIKRQYYLDHLKASANATDPKAIYIVNPYTIITNAINFPMTTNLLDKNNGILGIIVKGIELDYATLSKFNGNNTQILIIDKNGKVLLSELYKIKSQPIYYLNEPQFSGFDNTDLQQIFFHHYQKEFVSNCNNVISTNILCRYNSLDKDNLIIESKNISNSPFIMVMLQKTNFIVKQEAEFLEILAEVFREDIRMTIILALVIPLIILFCSQFLINIILKQLNGIIYDVKAFLFSNKKEYMSKQLFKKKSIIISETIIDFQAAIINLFQNQATFRKSDECISVETIQFPVNTRLYKFLVRQLQFIIQQKRLRNNCIPDSLKLFELKKILFK</sequence>
<evidence type="ECO:0000313" key="2">
    <source>
        <dbReference type="EMBL" id="CAD8209922.1"/>
    </source>
</evidence>
<reference evidence="2" key="1">
    <citation type="submission" date="2021-01" db="EMBL/GenBank/DDBJ databases">
        <authorList>
            <consortium name="Genoscope - CEA"/>
            <person name="William W."/>
        </authorList>
    </citation>
    <scope>NUCLEOTIDE SEQUENCE</scope>
</reference>
<feature type="transmembrane region" description="Helical" evidence="1">
    <location>
        <begin position="25"/>
        <end position="45"/>
    </location>
</feature>
<organism evidence="2 3">
    <name type="scientific">Paramecium octaurelia</name>
    <dbReference type="NCBI Taxonomy" id="43137"/>
    <lineage>
        <taxon>Eukaryota</taxon>
        <taxon>Sar</taxon>
        <taxon>Alveolata</taxon>
        <taxon>Ciliophora</taxon>
        <taxon>Intramacronucleata</taxon>
        <taxon>Oligohymenophorea</taxon>
        <taxon>Peniculida</taxon>
        <taxon>Parameciidae</taxon>
        <taxon>Paramecium</taxon>
    </lineage>
</organism>
<evidence type="ECO:0000313" key="3">
    <source>
        <dbReference type="Proteomes" id="UP000683925"/>
    </source>
</evidence>